<sequence>MAPNQRVVVASSGRPQKGFLGAAYEELTAPENATIVRSLLVFGAGVAFLHSSLSEFLLPPAALDAILGQKLIETVCEQTPMKPGRPRLEISGISPGVIDNPLDHDTDEAAFLLSYFVPALI</sequence>
<dbReference type="OrthoDB" id="5403997at2759"/>
<evidence type="ECO:0000313" key="2">
    <source>
        <dbReference type="EMBL" id="KAF7169592.1"/>
    </source>
</evidence>
<dbReference type="GO" id="GO:0005742">
    <property type="term" value="C:mitochondrial outer membrane translocase complex"/>
    <property type="evidence" value="ECO:0007669"/>
    <property type="project" value="InterPro"/>
</dbReference>
<dbReference type="EMBL" id="JACBAD010001868">
    <property type="protein sequence ID" value="KAF7131184.1"/>
    <property type="molecule type" value="Genomic_DNA"/>
</dbReference>
<name>A0A8H6UHP4_9EURO</name>
<gene>
    <name evidence="1" type="ORF">CNMCM5793_004234</name>
    <name evidence="2" type="ORF">CNMCM6106_004469</name>
</gene>
<dbReference type="InterPro" id="IPR020266">
    <property type="entry name" value="Tom6"/>
</dbReference>
<dbReference type="GO" id="GO:0030150">
    <property type="term" value="P:protein import into mitochondrial matrix"/>
    <property type="evidence" value="ECO:0007669"/>
    <property type="project" value="InterPro"/>
</dbReference>
<organism evidence="1 3">
    <name type="scientific">Aspergillus hiratsukae</name>
    <dbReference type="NCBI Taxonomy" id="1194566"/>
    <lineage>
        <taxon>Eukaryota</taxon>
        <taxon>Fungi</taxon>
        <taxon>Dikarya</taxon>
        <taxon>Ascomycota</taxon>
        <taxon>Pezizomycotina</taxon>
        <taxon>Eurotiomycetes</taxon>
        <taxon>Eurotiomycetidae</taxon>
        <taxon>Eurotiales</taxon>
        <taxon>Aspergillaceae</taxon>
        <taxon>Aspergillus</taxon>
        <taxon>Aspergillus subgen. Fumigati</taxon>
    </lineage>
</organism>
<dbReference type="Proteomes" id="UP000630445">
    <property type="component" value="Unassembled WGS sequence"/>
</dbReference>
<evidence type="ECO:0000313" key="1">
    <source>
        <dbReference type="EMBL" id="KAF7131184.1"/>
    </source>
</evidence>
<proteinExistence type="predicted"/>
<accession>A0A8H6UHP4</accession>
<dbReference type="Pfam" id="PF17112">
    <property type="entry name" value="Tom6"/>
    <property type="match status" value="1"/>
</dbReference>
<reference evidence="1" key="1">
    <citation type="submission" date="2020-06" db="EMBL/GenBank/DDBJ databases">
        <title>Draft genome sequences of strains closely related to Aspergillus parafelis and Aspergillus hiratsukae.</title>
        <authorList>
            <person name="Dos Santos R.A.C."/>
            <person name="Rivero-Menendez O."/>
            <person name="Steenwyk J.L."/>
            <person name="Mead M.E."/>
            <person name="Goldman G.H."/>
            <person name="Alastruey-Izquierdo A."/>
            <person name="Rokas A."/>
        </authorList>
    </citation>
    <scope>NUCLEOTIDE SEQUENCE</scope>
    <source>
        <strain evidence="1">CNM-CM5793</strain>
        <strain evidence="2">CNM-CM6106</strain>
    </source>
</reference>
<dbReference type="AlphaFoldDB" id="A0A8H6UHP4"/>
<evidence type="ECO:0000313" key="3">
    <source>
        <dbReference type="Proteomes" id="UP000630445"/>
    </source>
</evidence>
<dbReference type="Proteomes" id="UP000662466">
    <property type="component" value="Unassembled WGS sequence"/>
</dbReference>
<dbReference type="EMBL" id="JACBAF010002030">
    <property type="protein sequence ID" value="KAF7169592.1"/>
    <property type="molecule type" value="Genomic_DNA"/>
</dbReference>
<protein>
    <submittedName>
        <fullName evidence="1">Uncharacterized protein</fullName>
    </submittedName>
</protein>
<comment type="caution">
    <text evidence="1">The sequence shown here is derived from an EMBL/GenBank/DDBJ whole genome shotgun (WGS) entry which is preliminary data.</text>
</comment>
<keyword evidence="3" id="KW-1185">Reference proteome</keyword>